<dbReference type="Proteomes" id="UP000294933">
    <property type="component" value="Unassembled WGS sequence"/>
</dbReference>
<dbReference type="Gene3D" id="2.60.40.1210">
    <property type="entry name" value="Cellobiose dehydrogenase, cytochrome domain"/>
    <property type="match status" value="1"/>
</dbReference>
<evidence type="ECO:0000313" key="3">
    <source>
        <dbReference type="EMBL" id="TDL27219.1"/>
    </source>
</evidence>
<dbReference type="EMBL" id="ML170159">
    <property type="protein sequence ID" value="TDL27219.1"/>
    <property type="molecule type" value="Genomic_DNA"/>
</dbReference>
<name>A0A4Y7QK53_9AGAM</name>
<feature type="domain" description="Cellobiose dehydrogenase-like cytochrome" evidence="1">
    <location>
        <begin position="28"/>
        <end position="205"/>
    </location>
</feature>
<dbReference type="CDD" id="cd09630">
    <property type="entry name" value="CDH_like_cytochrome"/>
    <property type="match status" value="1"/>
</dbReference>
<proteinExistence type="predicted"/>
<accession>A0A4Y7QK53</accession>
<dbReference type="Gene3D" id="2.120.10.30">
    <property type="entry name" value="TolB, C-terminal domain"/>
    <property type="match status" value="1"/>
</dbReference>
<feature type="domain" description="Pyrroloquinoline quinone-dependent pyranose dehydrogenase beta-propeller" evidence="2">
    <location>
        <begin position="248"/>
        <end position="636"/>
    </location>
</feature>
<organism evidence="3 4">
    <name type="scientific">Rickenella mellea</name>
    <dbReference type="NCBI Taxonomy" id="50990"/>
    <lineage>
        <taxon>Eukaryota</taxon>
        <taxon>Fungi</taxon>
        <taxon>Dikarya</taxon>
        <taxon>Basidiomycota</taxon>
        <taxon>Agaricomycotina</taxon>
        <taxon>Agaricomycetes</taxon>
        <taxon>Hymenochaetales</taxon>
        <taxon>Rickenellaceae</taxon>
        <taxon>Rickenella</taxon>
    </lineage>
</organism>
<dbReference type="OrthoDB" id="507128at2759"/>
<reference evidence="3 4" key="1">
    <citation type="submission" date="2018-06" db="EMBL/GenBank/DDBJ databases">
        <title>A transcriptomic atlas of mushroom development highlights an independent origin of complex multicellularity.</title>
        <authorList>
            <consortium name="DOE Joint Genome Institute"/>
            <person name="Krizsan K."/>
            <person name="Almasi E."/>
            <person name="Merenyi Z."/>
            <person name="Sahu N."/>
            <person name="Viragh M."/>
            <person name="Koszo T."/>
            <person name="Mondo S."/>
            <person name="Kiss B."/>
            <person name="Balint B."/>
            <person name="Kues U."/>
            <person name="Barry K."/>
            <person name="Hegedus J.C."/>
            <person name="Henrissat B."/>
            <person name="Johnson J."/>
            <person name="Lipzen A."/>
            <person name="Ohm R."/>
            <person name="Nagy I."/>
            <person name="Pangilinan J."/>
            <person name="Yan J."/>
            <person name="Xiong Y."/>
            <person name="Grigoriev I.V."/>
            <person name="Hibbett D.S."/>
            <person name="Nagy L.G."/>
        </authorList>
    </citation>
    <scope>NUCLEOTIDE SEQUENCE [LARGE SCALE GENOMIC DNA]</scope>
    <source>
        <strain evidence="3 4">SZMC22713</strain>
    </source>
</reference>
<dbReference type="InterPro" id="IPR011042">
    <property type="entry name" value="6-blade_b-propeller_TolB-like"/>
</dbReference>
<evidence type="ECO:0000313" key="4">
    <source>
        <dbReference type="Proteomes" id="UP000294933"/>
    </source>
</evidence>
<dbReference type="PANTHER" id="PTHR47797">
    <property type="entry name" value="DEHYDROGENASE, PUTATIVE (AFU_ORTHOLOGUE AFUA_8G05805)-RELATED"/>
    <property type="match status" value="1"/>
</dbReference>
<keyword evidence="4" id="KW-1185">Reference proteome</keyword>
<dbReference type="SUPFAM" id="SSF50952">
    <property type="entry name" value="Soluble quinoprotein glucose dehydrogenase"/>
    <property type="match status" value="1"/>
</dbReference>
<dbReference type="Pfam" id="PF16010">
    <property type="entry name" value="CDH-cyt"/>
    <property type="match status" value="1"/>
</dbReference>
<dbReference type="PANTHER" id="PTHR47797:SF5">
    <property type="entry name" value="CELLOBIOSE DEHYDROGENASE CYTOCHROME DOMAIN-CONTAINING PROTEIN"/>
    <property type="match status" value="1"/>
</dbReference>
<protein>
    <submittedName>
        <fullName evidence="3">Uncharacterized protein</fullName>
    </submittedName>
</protein>
<sequence>MCIGKGYPSPNFPGIFLTPFATAQSTQWCDSTNGICYQRTTDATTSVSFGIVMPPLSSGSAANSTEFIGEIIAPASYGWTGISIGGGMTTSLLLVTWPNGKTPVLSARWTAGFVQPGVYAGPTLTILKDSVVNSTHLKTSFRCQNCTSWTGGALNLGSSGSGMNFAISTKTPVDDPSNPASTFNQHDTTGGFTMNVAAAHSSSYTLYLNGVLPTSVPTTTSAAKTTTAPAPTGTGICKNAANPVHKLNVANGYTAGTIAGGLKTPRGIVFDSAGNFLFVQSGVGISGFKMDSTGCVKSSASVTIVTNANFNHGIALSPDGKTLFASSVDVLYSWTYDAATLTATNQKTIVNSMSNADHVTRTILNPVHNPTLLVVTRGSNDNLDLGSYLSSSGRAMIKVFDLTQVPSGGYNYASAGKILAYGTRNEVGIVEDNSGMIWGVENSADNLVRNVGGVSTDVHIGNPAEKLNFFGSPASPAGSWYGYPYCFMVWTPSVFKDKTFKVGDMFVQAPNSTFNDASCNAAHKPNMLFPPHTAPLDMKFGLASDTNAYVTLHGSWDTTPPVGYKVVIVPGTVSSKGAWANKAGVTSTTGFTDLLWNSDLTKCPNGCFRPVGMAWSKAGDLYVSSDTSGEILIIRKLATKANNITPAAAFNTLL</sequence>
<evidence type="ECO:0000259" key="2">
    <source>
        <dbReference type="Pfam" id="PF22807"/>
    </source>
</evidence>
<gene>
    <name evidence="3" type="ORF">BD410DRAFT_824977</name>
</gene>
<dbReference type="InterPro" id="IPR054539">
    <property type="entry name" value="Beta-prop_PDH"/>
</dbReference>
<dbReference type="InterPro" id="IPR011041">
    <property type="entry name" value="Quinoprot_gluc/sorb_DH_b-prop"/>
</dbReference>
<dbReference type="Pfam" id="PF22807">
    <property type="entry name" value="TrAA12"/>
    <property type="match status" value="1"/>
</dbReference>
<dbReference type="InterPro" id="IPR015920">
    <property type="entry name" value="Cellobiose_DH-like_cyt"/>
</dbReference>
<dbReference type="VEuPathDB" id="FungiDB:BD410DRAFT_824977"/>
<dbReference type="AlphaFoldDB" id="A0A4Y7QK53"/>
<dbReference type="STRING" id="50990.A0A4Y7QK53"/>
<dbReference type="SUPFAM" id="SSF49344">
    <property type="entry name" value="CBD9-like"/>
    <property type="match status" value="1"/>
</dbReference>
<evidence type="ECO:0000259" key="1">
    <source>
        <dbReference type="Pfam" id="PF16010"/>
    </source>
</evidence>